<keyword evidence="1" id="KW-1133">Transmembrane helix</keyword>
<protein>
    <submittedName>
        <fullName evidence="2">Uncharacterized protein</fullName>
    </submittedName>
</protein>
<feature type="transmembrane region" description="Helical" evidence="1">
    <location>
        <begin position="157"/>
        <end position="176"/>
    </location>
</feature>
<keyword evidence="1" id="KW-0812">Transmembrane</keyword>
<dbReference type="Proteomes" id="UP000315842">
    <property type="component" value="Unassembled WGS sequence"/>
</dbReference>
<name>A0A4Y3K714_CELUD</name>
<feature type="transmembrane region" description="Helical" evidence="1">
    <location>
        <begin position="34"/>
        <end position="56"/>
    </location>
</feature>
<sequence>MDDDDTTGTPLGTEEALAIIADQRAAAARTQPSAPLLFGVWGTAWVLGYGLLWLSVGEDELWAAWAAVVAGLVIVAAMVVTAWHSVTRTHGIRGRSAQQGAMYGWGWFLGFLGQGVTVAALADAGASREVVGLAANAIASLVVGLLYIAGGLMWRATAMYALGAWILLAGAASAFAGIPGSYAVLALAGGGGMLVAALVTRVRDGRSRA</sequence>
<feature type="transmembrane region" description="Helical" evidence="1">
    <location>
        <begin position="182"/>
        <end position="200"/>
    </location>
</feature>
<evidence type="ECO:0000313" key="3">
    <source>
        <dbReference type="Proteomes" id="UP000315842"/>
    </source>
</evidence>
<feature type="transmembrane region" description="Helical" evidence="1">
    <location>
        <begin position="104"/>
        <end position="124"/>
    </location>
</feature>
<dbReference type="RefSeq" id="WP_141318855.1">
    <property type="nucleotide sequence ID" value="NZ_BJLP01000008.1"/>
</dbReference>
<organism evidence="2 3">
    <name type="scientific">Cellulomonas uda</name>
    <dbReference type="NCBI Taxonomy" id="1714"/>
    <lineage>
        <taxon>Bacteria</taxon>
        <taxon>Bacillati</taxon>
        <taxon>Actinomycetota</taxon>
        <taxon>Actinomycetes</taxon>
        <taxon>Micrococcales</taxon>
        <taxon>Cellulomonadaceae</taxon>
        <taxon>Cellulomonas</taxon>
    </lineage>
</organism>
<keyword evidence="1" id="KW-0472">Membrane</keyword>
<gene>
    <name evidence="2" type="ORF">CUD01_07530</name>
</gene>
<reference evidence="2 3" key="1">
    <citation type="submission" date="2019-06" db="EMBL/GenBank/DDBJ databases">
        <title>Whole genome shotgun sequence of Cellulomonas uda NBRC 3747.</title>
        <authorList>
            <person name="Hosoyama A."/>
            <person name="Uohara A."/>
            <person name="Ohji S."/>
            <person name="Ichikawa N."/>
        </authorList>
    </citation>
    <scope>NUCLEOTIDE SEQUENCE [LARGE SCALE GENOMIC DNA]</scope>
    <source>
        <strain evidence="2 3">NBRC 3747</strain>
    </source>
</reference>
<evidence type="ECO:0000313" key="2">
    <source>
        <dbReference type="EMBL" id="GEA80309.1"/>
    </source>
</evidence>
<dbReference type="AlphaFoldDB" id="A0A4Y3K714"/>
<comment type="caution">
    <text evidence="2">The sequence shown here is derived from an EMBL/GenBank/DDBJ whole genome shotgun (WGS) entry which is preliminary data.</text>
</comment>
<feature type="transmembrane region" description="Helical" evidence="1">
    <location>
        <begin position="130"/>
        <end position="150"/>
    </location>
</feature>
<feature type="transmembrane region" description="Helical" evidence="1">
    <location>
        <begin position="62"/>
        <end position="83"/>
    </location>
</feature>
<proteinExistence type="predicted"/>
<evidence type="ECO:0000256" key="1">
    <source>
        <dbReference type="SAM" id="Phobius"/>
    </source>
</evidence>
<accession>A0A4Y3K714</accession>
<keyword evidence="3" id="KW-1185">Reference proteome</keyword>
<dbReference type="EMBL" id="BJLP01000008">
    <property type="protein sequence ID" value="GEA80309.1"/>
    <property type="molecule type" value="Genomic_DNA"/>
</dbReference>